<gene>
    <name evidence="3" type="ORF">SAMN06265350_105194</name>
</gene>
<dbReference type="InterPro" id="IPR028939">
    <property type="entry name" value="P5C_Rdtase_cat_N"/>
</dbReference>
<dbReference type="Gene3D" id="1.10.1040.20">
    <property type="entry name" value="ProC-like, C-terminal domain"/>
    <property type="match status" value="1"/>
</dbReference>
<dbReference type="AlphaFoldDB" id="A0A521D474"/>
<dbReference type="Proteomes" id="UP000315971">
    <property type="component" value="Unassembled WGS sequence"/>
</dbReference>
<dbReference type="SUPFAM" id="SSF51735">
    <property type="entry name" value="NAD(P)-binding Rossmann-fold domains"/>
    <property type="match status" value="1"/>
</dbReference>
<dbReference type="InterPro" id="IPR036291">
    <property type="entry name" value="NAD(P)-bd_dom_sf"/>
</dbReference>
<reference evidence="3 4" key="1">
    <citation type="submission" date="2017-05" db="EMBL/GenBank/DDBJ databases">
        <authorList>
            <person name="Varghese N."/>
            <person name="Submissions S."/>
        </authorList>
    </citation>
    <scope>NUCLEOTIDE SEQUENCE [LARGE SCALE GENOMIC DNA]</scope>
    <source>
        <strain evidence="3 4">DSM 21342</strain>
    </source>
</reference>
<dbReference type="OrthoDB" id="9810755at2"/>
<dbReference type="SUPFAM" id="SSF48179">
    <property type="entry name" value="6-phosphogluconate dehydrogenase C-terminal domain-like"/>
    <property type="match status" value="1"/>
</dbReference>
<dbReference type="InterPro" id="IPR008927">
    <property type="entry name" value="6-PGluconate_DH-like_C_sf"/>
</dbReference>
<evidence type="ECO:0000259" key="1">
    <source>
        <dbReference type="Pfam" id="PF03807"/>
    </source>
</evidence>
<dbReference type="Pfam" id="PF03807">
    <property type="entry name" value="F420_oxidored"/>
    <property type="match status" value="1"/>
</dbReference>
<dbReference type="InterPro" id="IPR037108">
    <property type="entry name" value="TM1727-like_C_sf"/>
</dbReference>
<evidence type="ECO:0000313" key="3">
    <source>
        <dbReference type="EMBL" id="SMO65881.1"/>
    </source>
</evidence>
<dbReference type="Pfam" id="PF10728">
    <property type="entry name" value="DUF2520"/>
    <property type="match status" value="1"/>
</dbReference>
<feature type="domain" description="Pyrroline-5-carboxylate reductase catalytic N-terminal" evidence="1">
    <location>
        <begin position="2"/>
        <end position="88"/>
    </location>
</feature>
<proteinExistence type="predicted"/>
<dbReference type="PANTHER" id="PTHR40459:SF1">
    <property type="entry name" value="CONSERVED HYPOTHETICAL ALANINE AND LEUCINE RICH PROTEIN"/>
    <property type="match status" value="1"/>
</dbReference>
<organism evidence="3 4">
    <name type="scientific">Solitalea koreensis</name>
    <dbReference type="NCBI Taxonomy" id="543615"/>
    <lineage>
        <taxon>Bacteria</taxon>
        <taxon>Pseudomonadati</taxon>
        <taxon>Bacteroidota</taxon>
        <taxon>Sphingobacteriia</taxon>
        <taxon>Sphingobacteriales</taxon>
        <taxon>Sphingobacteriaceae</taxon>
        <taxon>Solitalea</taxon>
    </lineage>
</organism>
<dbReference type="InterPro" id="IPR018931">
    <property type="entry name" value="DUF2520"/>
</dbReference>
<evidence type="ECO:0000313" key="4">
    <source>
        <dbReference type="Proteomes" id="UP000315971"/>
    </source>
</evidence>
<dbReference type="Gene3D" id="3.40.50.720">
    <property type="entry name" value="NAD(P)-binding Rossmann-like Domain"/>
    <property type="match status" value="1"/>
</dbReference>
<evidence type="ECO:0000259" key="2">
    <source>
        <dbReference type="Pfam" id="PF10728"/>
    </source>
</evidence>
<sequence>MRITIIGSGNVATVLAFALKRGGHEIVQVYSRTKANAIELAEQVDAKAVNEFADIHVNADLYIVSVKDDVIAKTANSFNVDGKIVVHTAGSIPMEVLKASSDNYGVFYPLQTFSKQRTQSFESIPICLEASDERTMKALKELANSISTNVTEVNSEQRKVLHLTAVFACNFVNHLYTLSEQLLKEHKLSFDYIRPLIIETAEKIKNINPLEAQTGPARRNDQQVMLSHLQMLENEPVLKSIYTLLSESIVNTYNSQQ</sequence>
<name>A0A521D474_9SPHI</name>
<dbReference type="PANTHER" id="PTHR40459">
    <property type="entry name" value="CONSERVED HYPOTHETICAL ALANINE AND LEUCINE RICH PROTEIN"/>
    <property type="match status" value="1"/>
</dbReference>
<keyword evidence="4" id="KW-1185">Reference proteome</keyword>
<dbReference type="RefSeq" id="WP_142603806.1">
    <property type="nucleotide sequence ID" value="NZ_FXSZ01000005.1"/>
</dbReference>
<dbReference type="EMBL" id="FXSZ01000005">
    <property type="protein sequence ID" value="SMO65881.1"/>
    <property type="molecule type" value="Genomic_DNA"/>
</dbReference>
<accession>A0A521D474</accession>
<feature type="domain" description="DUF2520" evidence="2">
    <location>
        <begin position="124"/>
        <end position="249"/>
    </location>
</feature>
<protein>
    <submittedName>
        <fullName evidence="3">Predicted oxidoreductase, contains short-chain dehydrogenase (SDR) and DUF2520 domains</fullName>
    </submittedName>
</protein>